<organism evidence="3 4">
    <name type="scientific">Nosocomiicoccus massiliensis</name>
    <dbReference type="NCBI Taxonomy" id="1232430"/>
    <lineage>
        <taxon>Bacteria</taxon>
        <taxon>Bacillati</taxon>
        <taxon>Bacillota</taxon>
        <taxon>Bacilli</taxon>
        <taxon>Bacillales</taxon>
        <taxon>Staphylococcaceae</taxon>
        <taxon>Nosocomiicoccus</taxon>
    </lineage>
</organism>
<keyword evidence="4" id="KW-1185">Reference proteome</keyword>
<evidence type="ECO:0000256" key="1">
    <source>
        <dbReference type="ARBA" id="ARBA00009673"/>
    </source>
</evidence>
<dbReference type="Gene3D" id="3.50.80.10">
    <property type="entry name" value="D-tyrosyl-tRNA(Tyr) deacylase"/>
    <property type="match status" value="1"/>
</dbReference>
<evidence type="ECO:0000256" key="2">
    <source>
        <dbReference type="HAMAP-Rule" id="MF_00518"/>
    </source>
</evidence>
<dbReference type="AlphaFoldDB" id="A0AAF0YME1"/>
<dbReference type="EMBL" id="CP136964">
    <property type="protein sequence ID" value="WOS96389.1"/>
    <property type="molecule type" value="Genomic_DNA"/>
</dbReference>
<comment type="catalytic activity">
    <reaction evidence="2">
        <text>a D-aminoacyl-tRNA + H2O = a tRNA + a D-alpha-amino acid + H(+)</text>
        <dbReference type="Rhea" id="RHEA:13953"/>
        <dbReference type="Rhea" id="RHEA-COMP:10123"/>
        <dbReference type="Rhea" id="RHEA-COMP:10124"/>
        <dbReference type="ChEBI" id="CHEBI:15377"/>
        <dbReference type="ChEBI" id="CHEBI:15378"/>
        <dbReference type="ChEBI" id="CHEBI:59871"/>
        <dbReference type="ChEBI" id="CHEBI:78442"/>
        <dbReference type="ChEBI" id="CHEBI:79333"/>
        <dbReference type="EC" id="3.1.1.96"/>
    </reaction>
</comment>
<dbReference type="KEGG" id="nmy:CJ229_001195"/>
<gene>
    <name evidence="2 3" type="primary">dtd</name>
    <name evidence="3" type="ORF">CJ229_001195</name>
</gene>
<keyword evidence="2" id="KW-0820">tRNA-binding</keyword>
<keyword evidence="2" id="KW-0694">RNA-binding</keyword>
<comment type="subunit">
    <text evidence="2">Homodimer.</text>
</comment>
<dbReference type="Proteomes" id="UP000243626">
    <property type="component" value="Chromosome"/>
</dbReference>
<dbReference type="NCBIfam" id="TIGR00256">
    <property type="entry name" value="D-aminoacyl-tRNA deacylase"/>
    <property type="match status" value="1"/>
</dbReference>
<reference evidence="4" key="1">
    <citation type="submission" date="2017-09" db="EMBL/GenBank/DDBJ databases">
        <title>Bacterial strain isolated from the female urinary microbiota.</title>
        <authorList>
            <person name="Thomas-White K."/>
            <person name="Kumar N."/>
            <person name="Forster S."/>
            <person name="Putonti C."/>
            <person name="Lawley T."/>
            <person name="Wolfe A.J."/>
        </authorList>
    </citation>
    <scope>NUCLEOTIDE SEQUENCE [LARGE SCALE GENOMIC DNA]</scope>
    <source>
        <strain evidence="4">UMB0959</strain>
    </source>
</reference>
<dbReference type="GO" id="GO:0043908">
    <property type="term" value="F:Ser(Gly)-tRNA(Ala) hydrolase activity"/>
    <property type="evidence" value="ECO:0007669"/>
    <property type="project" value="UniProtKB-UniRule"/>
</dbReference>
<dbReference type="Pfam" id="PF02580">
    <property type="entry name" value="Tyr_Deacylase"/>
    <property type="match status" value="1"/>
</dbReference>
<dbReference type="PANTHER" id="PTHR10472">
    <property type="entry name" value="D-TYROSYL-TRNA TYR DEACYLASE"/>
    <property type="match status" value="1"/>
</dbReference>
<dbReference type="GO" id="GO:0000049">
    <property type="term" value="F:tRNA binding"/>
    <property type="evidence" value="ECO:0007669"/>
    <property type="project" value="UniProtKB-UniRule"/>
</dbReference>
<comment type="similarity">
    <text evidence="1 2">Belongs to the DTD family.</text>
</comment>
<proteinExistence type="inferred from homology"/>
<dbReference type="HAMAP" id="MF_00518">
    <property type="entry name" value="Deacylase_Dtd"/>
    <property type="match status" value="1"/>
</dbReference>
<keyword evidence="2 3" id="KW-0378">Hydrolase</keyword>
<dbReference type="InterPro" id="IPR023509">
    <property type="entry name" value="DTD-like_sf"/>
</dbReference>
<dbReference type="PANTHER" id="PTHR10472:SF5">
    <property type="entry name" value="D-AMINOACYL-TRNA DEACYLASE 1"/>
    <property type="match status" value="1"/>
</dbReference>
<comment type="domain">
    <text evidence="2">A Gly-cisPro motif from one monomer fits into the active site of the other monomer to allow specific chiral rejection of L-amino acids.</text>
</comment>
<dbReference type="EC" id="3.1.1.96" evidence="2"/>
<evidence type="ECO:0000313" key="3">
    <source>
        <dbReference type="EMBL" id="WOS96389.1"/>
    </source>
</evidence>
<protein>
    <recommendedName>
        <fullName evidence="2">D-aminoacyl-tRNA deacylase</fullName>
        <shortName evidence="2">DTD</shortName>
        <ecNumber evidence="2">3.1.1.96</ecNumber>
    </recommendedName>
    <alternativeName>
        <fullName evidence="2">Gly-tRNA(Ala) deacylase</fullName>
        <ecNumber evidence="2">3.1.1.-</ecNumber>
    </alternativeName>
</protein>
<comment type="subcellular location">
    <subcellularLocation>
        <location evidence="2">Cytoplasm</location>
    </subcellularLocation>
</comment>
<keyword evidence="2" id="KW-0963">Cytoplasm</keyword>
<dbReference type="EC" id="3.1.1.-" evidence="2"/>
<comment type="catalytic activity">
    <reaction evidence="2">
        <text>glycyl-tRNA(Ala) + H2O = tRNA(Ala) + glycine + H(+)</text>
        <dbReference type="Rhea" id="RHEA:53744"/>
        <dbReference type="Rhea" id="RHEA-COMP:9657"/>
        <dbReference type="Rhea" id="RHEA-COMP:13640"/>
        <dbReference type="ChEBI" id="CHEBI:15377"/>
        <dbReference type="ChEBI" id="CHEBI:15378"/>
        <dbReference type="ChEBI" id="CHEBI:57305"/>
        <dbReference type="ChEBI" id="CHEBI:78442"/>
        <dbReference type="ChEBI" id="CHEBI:78522"/>
    </reaction>
</comment>
<dbReference type="InterPro" id="IPR003732">
    <property type="entry name" value="Daa-tRNA_deacyls_DTD"/>
</dbReference>
<dbReference type="RefSeq" id="WP_040928787.1">
    <property type="nucleotide sequence ID" value="NZ_CABKSY010000080.1"/>
</dbReference>
<name>A0AAF0YME1_9STAP</name>
<sequence>MKVVLQKVSHASVITNELYNEIQTGYMLLVGVSETSTKEDAKKLAEKIVKARVFEDNDGKINLSIKDVGGEILSISQFTLYADVRKGNRPSFVDAASKEHANELYEYFNEQLREAGVLVKTGFFGAHMDVRLTNSGPITIIYEAKEGKII</sequence>
<dbReference type="GO" id="GO:0005737">
    <property type="term" value="C:cytoplasm"/>
    <property type="evidence" value="ECO:0007669"/>
    <property type="project" value="UniProtKB-SubCell"/>
</dbReference>
<accession>A0AAF0YME1</accession>
<dbReference type="GO" id="GO:0106026">
    <property type="term" value="F:Gly-tRNA(Ala) deacylase activity"/>
    <property type="evidence" value="ECO:0007669"/>
    <property type="project" value="UniProtKB-UniRule"/>
</dbReference>
<reference evidence="3 4" key="2">
    <citation type="submission" date="2023-10" db="EMBL/GenBank/DDBJ databases">
        <authorList>
            <person name="Choi B."/>
        </authorList>
    </citation>
    <scope>NUCLEOTIDE SEQUENCE [LARGE SCALE GENOMIC DNA]</scope>
    <source>
        <strain evidence="3 4">UMB0959</strain>
    </source>
</reference>
<dbReference type="FunFam" id="3.50.80.10:FF:000001">
    <property type="entry name" value="D-aminoacyl-tRNA deacylase"/>
    <property type="match status" value="1"/>
</dbReference>
<comment type="function">
    <text evidence="2">An aminoacyl-tRNA editing enzyme that deacylates mischarged D-aminoacyl-tRNAs. Also deacylates mischarged glycyl-tRNA(Ala), protecting cells against glycine mischarging by AlaRS. Acts via tRNA-based rather than protein-based catalysis; rejects L-amino acids rather than detecting D-amino acids in the active site. By recycling D-aminoacyl-tRNA to D-amino acids and free tRNA molecules, this enzyme counteracts the toxicity associated with the formation of D-aminoacyl-tRNA entities in vivo and helps enforce protein L-homochirality.</text>
</comment>
<evidence type="ECO:0000313" key="4">
    <source>
        <dbReference type="Proteomes" id="UP000243626"/>
    </source>
</evidence>
<dbReference type="SUPFAM" id="SSF69500">
    <property type="entry name" value="DTD-like"/>
    <property type="match status" value="1"/>
</dbReference>
<dbReference type="GO" id="GO:0051500">
    <property type="term" value="F:D-tyrosyl-tRNA(Tyr) deacylase activity"/>
    <property type="evidence" value="ECO:0007669"/>
    <property type="project" value="TreeGrafter"/>
</dbReference>
<dbReference type="GO" id="GO:0019478">
    <property type="term" value="P:D-amino acid catabolic process"/>
    <property type="evidence" value="ECO:0007669"/>
    <property type="project" value="UniProtKB-UniRule"/>
</dbReference>
<feature type="short sequence motif" description="Gly-cisPro motif, important for rejection of L-amino acids" evidence="2">
    <location>
        <begin position="136"/>
        <end position="137"/>
    </location>
</feature>